<dbReference type="RefSeq" id="WP_215882451.1">
    <property type="nucleotide sequence ID" value="NZ_JAAOMP010000010.1"/>
</dbReference>
<keyword evidence="2" id="KW-1185">Reference proteome</keyword>
<evidence type="ECO:0000313" key="2">
    <source>
        <dbReference type="Proteomes" id="UP000755654"/>
    </source>
</evidence>
<dbReference type="InterPro" id="IPR010710">
    <property type="entry name" value="DUF1289"/>
</dbReference>
<evidence type="ECO:0000313" key="1">
    <source>
        <dbReference type="EMBL" id="MBU2758645.1"/>
    </source>
</evidence>
<dbReference type="Proteomes" id="UP000755654">
    <property type="component" value="Unassembled WGS sequence"/>
</dbReference>
<gene>
    <name evidence="1" type="ORF">HAP95_00185</name>
</gene>
<reference evidence="1 2" key="1">
    <citation type="journal article" date="2021" name="ISME J.">
        <title>Genomic evolution of the class Acidithiobacillia: deep-branching Proteobacteria living in extreme acidic conditions.</title>
        <authorList>
            <person name="Moya-Beltran A."/>
            <person name="Beard S."/>
            <person name="Rojas-Villalobos C."/>
            <person name="Issotta F."/>
            <person name="Gallardo Y."/>
            <person name="Ulloa R."/>
            <person name="Giaveno A."/>
            <person name="Degli Esposti M."/>
            <person name="Johnson D.B."/>
            <person name="Quatrini R."/>
        </authorList>
    </citation>
    <scope>NUCLEOTIDE SEQUENCE [LARGE SCALE GENOMIC DNA]</scope>
    <source>
        <strain evidence="1 2">RW2</strain>
    </source>
</reference>
<name>A0ABS5ZUA0_9PROT</name>
<organism evidence="1 2">
    <name type="scientific">Acidithiobacillus sulfurivorans</name>
    <dbReference type="NCBI Taxonomy" id="1958756"/>
    <lineage>
        <taxon>Bacteria</taxon>
        <taxon>Pseudomonadati</taxon>
        <taxon>Pseudomonadota</taxon>
        <taxon>Acidithiobacillia</taxon>
        <taxon>Acidithiobacillales</taxon>
        <taxon>Acidithiobacillaceae</taxon>
        <taxon>Acidithiobacillus</taxon>
    </lineage>
</organism>
<dbReference type="EMBL" id="JAAOMP010000010">
    <property type="protein sequence ID" value="MBU2758645.1"/>
    <property type="molecule type" value="Genomic_DNA"/>
</dbReference>
<dbReference type="Pfam" id="PF06945">
    <property type="entry name" value="DUF1289"/>
    <property type="match status" value="1"/>
</dbReference>
<sequence>MSTHTSPDSPCLGFCTTALGDDICKSCGRTFEEVTRWIVMSPEEKADVWARLNRDGWWDAQRRKMQRQT</sequence>
<accession>A0ABS5ZUA0</accession>
<comment type="caution">
    <text evidence="1">The sequence shown here is derived from an EMBL/GenBank/DDBJ whole genome shotgun (WGS) entry which is preliminary data.</text>
</comment>
<proteinExistence type="predicted"/>
<protein>
    <submittedName>
        <fullName evidence="1">DUF1289 domain-containing protein</fullName>
    </submittedName>
</protein>